<dbReference type="SUPFAM" id="SSF55856">
    <property type="entry name" value="Cytochrome b5-like heme/steroid binding domain"/>
    <property type="match status" value="1"/>
</dbReference>
<dbReference type="OrthoDB" id="1925334at2759"/>
<dbReference type="InterPro" id="IPR013785">
    <property type="entry name" value="Aldolase_TIM"/>
</dbReference>
<dbReference type="FunFam" id="3.10.120.10:FF:000012">
    <property type="entry name" value="Mitochondrial cytochrome b2, putative"/>
    <property type="match status" value="1"/>
</dbReference>
<dbReference type="CDD" id="cd02922">
    <property type="entry name" value="FCB2_FMN"/>
    <property type="match status" value="1"/>
</dbReference>
<dbReference type="PANTHER" id="PTHR10578:SF148">
    <property type="entry name" value="L-LACTATE DEHYDROGENASE (CYTOCHROME)"/>
    <property type="match status" value="1"/>
</dbReference>
<gene>
    <name evidence="20" type="ORF">K402DRAFT_331098</name>
</gene>
<keyword evidence="21" id="KW-1185">Reference proteome</keyword>
<evidence type="ECO:0000256" key="5">
    <source>
        <dbReference type="ARBA" id="ARBA00022617"/>
    </source>
</evidence>
<comment type="similarity">
    <text evidence="14">In the N-terminal section; belongs to the cytochrome b5 family.</text>
</comment>
<evidence type="ECO:0000313" key="20">
    <source>
        <dbReference type="EMBL" id="KAF1987331.1"/>
    </source>
</evidence>
<keyword evidence="9" id="KW-0560">Oxidoreductase</keyword>
<dbReference type="PROSITE" id="PS51349">
    <property type="entry name" value="FMN_HYDROXY_ACID_DH_2"/>
    <property type="match status" value="1"/>
</dbReference>
<evidence type="ECO:0000256" key="6">
    <source>
        <dbReference type="ARBA" id="ARBA00022630"/>
    </source>
</evidence>
<dbReference type="InterPro" id="IPR001199">
    <property type="entry name" value="Cyt_B5-like_heme/steroid-bd"/>
</dbReference>
<reference evidence="20" key="1">
    <citation type="journal article" date="2020" name="Stud. Mycol.">
        <title>101 Dothideomycetes genomes: a test case for predicting lifestyles and emergence of pathogens.</title>
        <authorList>
            <person name="Haridas S."/>
            <person name="Albert R."/>
            <person name="Binder M."/>
            <person name="Bloem J."/>
            <person name="Labutti K."/>
            <person name="Salamov A."/>
            <person name="Andreopoulos B."/>
            <person name="Baker S."/>
            <person name="Barry K."/>
            <person name="Bills G."/>
            <person name="Bluhm B."/>
            <person name="Cannon C."/>
            <person name="Castanera R."/>
            <person name="Culley D."/>
            <person name="Daum C."/>
            <person name="Ezra D."/>
            <person name="Gonzalez J."/>
            <person name="Henrissat B."/>
            <person name="Kuo A."/>
            <person name="Liang C."/>
            <person name="Lipzen A."/>
            <person name="Lutzoni F."/>
            <person name="Magnuson J."/>
            <person name="Mondo S."/>
            <person name="Nolan M."/>
            <person name="Ohm R."/>
            <person name="Pangilinan J."/>
            <person name="Park H.-J."/>
            <person name="Ramirez L."/>
            <person name="Alfaro M."/>
            <person name="Sun H."/>
            <person name="Tritt A."/>
            <person name="Yoshinaga Y."/>
            <person name="Zwiers L.-H."/>
            <person name="Turgeon B."/>
            <person name="Goodwin S."/>
            <person name="Spatafora J."/>
            <person name="Crous P."/>
            <person name="Grigoriev I."/>
        </authorList>
    </citation>
    <scope>NUCLEOTIDE SEQUENCE</scope>
    <source>
        <strain evidence="20">CBS 113979</strain>
    </source>
</reference>
<evidence type="ECO:0000256" key="15">
    <source>
        <dbReference type="ARBA" id="ARBA00066458"/>
    </source>
</evidence>
<evidence type="ECO:0000256" key="8">
    <source>
        <dbReference type="ARBA" id="ARBA00022723"/>
    </source>
</evidence>
<evidence type="ECO:0000256" key="2">
    <source>
        <dbReference type="ARBA" id="ARBA00001970"/>
    </source>
</evidence>
<evidence type="ECO:0000256" key="9">
    <source>
        <dbReference type="ARBA" id="ARBA00023002"/>
    </source>
</evidence>
<comment type="cofactor">
    <cofactor evidence="1">
        <name>FMN</name>
        <dbReference type="ChEBI" id="CHEBI:58210"/>
    </cofactor>
</comment>
<dbReference type="Gene3D" id="3.20.20.70">
    <property type="entry name" value="Aldolase class I"/>
    <property type="match status" value="1"/>
</dbReference>
<evidence type="ECO:0000256" key="11">
    <source>
        <dbReference type="ARBA" id="ARBA00023128"/>
    </source>
</evidence>
<feature type="region of interest" description="Disordered" evidence="17">
    <location>
        <begin position="88"/>
        <end position="108"/>
    </location>
</feature>
<keyword evidence="6" id="KW-0285">Flavoprotein</keyword>
<feature type="compositionally biased region" description="Polar residues" evidence="17">
    <location>
        <begin position="290"/>
        <end position="301"/>
    </location>
</feature>
<evidence type="ECO:0000313" key="21">
    <source>
        <dbReference type="Proteomes" id="UP000800041"/>
    </source>
</evidence>
<dbReference type="Pfam" id="PF00173">
    <property type="entry name" value="Cyt-b5"/>
    <property type="match status" value="1"/>
</dbReference>
<dbReference type="PANTHER" id="PTHR10578">
    <property type="entry name" value="S -2-HYDROXY-ACID OXIDASE-RELATED"/>
    <property type="match status" value="1"/>
</dbReference>
<dbReference type="Proteomes" id="UP000800041">
    <property type="component" value="Unassembled WGS sequence"/>
</dbReference>
<evidence type="ECO:0000256" key="16">
    <source>
        <dbReference type="ARBA" id="ARBA00068515"/>
    </source>
</evidence>
<evidence type="ECO:0000256" key="12">
    <source>
        <dbReference type="ARBA" id="ARBA00052399"/>
    </source>
</evidence>
<comment type="catalytic activity">
    <reaction evidence="12">
        <text>(S)-lactate + 2 Fe(III)-[cytochrome c] = 2 Fe(II)-[cytochrome c] + pyruvate + 2 H(+)</text>
        <dbReference type="Rhea" id="RHEA:19909"/>
        <dbReference type="Rhea" id="RHEA-COMP:10350"/>
        <dbReference type="Rhea" id="RHEA-COMP:14399"/>
        <dbReference type="ChEBI" id="CHEBI:15361"/>
        <dbReference type="ChEBI" id="CHEBI:15378"/>
        <dbReference type="ChEBI" id="CHEBI:16651"/>
        <dbReference type="ChEBI" id="CHEBI:29033"/>
        <dbReference type="ChEBI" id="CHEBI:29034"/>
        <dbReference type="EC" id="1.1.2.3"/>
    </reaction>
    <physiologicalReaction direction="left-to-right" evidence="12">
        <dbReference type="Rhea" id="RHEA:19910"/>
    </physiologicalReaction>
</comment>
<dbReference type="EMBL" id="ML977153">
    <property type="protein sequence ID" value="KAF1987331.1"/>
    <property type="molecule type" value="Genomic_DNA"/>
</dbReference>
<dbReference type="FunFam" id="3.20.20.70:FF:000062">
    <property type="entry name" value="Cytochrome b2, mitochondrial, putative"/>
    <property type="match status" value="1"/>
</dbReference>
<keyword evidence="11" id="KW-0496">Mitochondrion</keyword>
<feature type="region of interest" description="Disordered" evidence="17">
    <location>
        <begin position="284"/>
        <end position="306"/>
    </location>
</feature>
<keyword evidence="7" id="KW-0288">FMN</keyword>
<dbReference type="AlphaFoldDB" id="A0A6G1H294"/>
<feature type="domain" description="FMN hydroxy acid dehydrogenase" evidence="19">
    <location>
        <begin position="113"/>
        <end position="475"/>
    </location>
</feature>
<dbReference type="Gene3D" id="3.10.120.10">
    <property type="entry name" value="Cytochrome b5-like heme/steroid binding domain"/>
    <property type="match status" value="1"/>
</dbReference>
<dbReference type="PROSITE" id="PS50255">
    <property type="entry name" value="CYTOCHROME_B5_2"/>
    <property type="match status" value="1"/>
</dbReference>
<protein>
    <recommendedName>
        <fullName evidence="16">L-lactate dehydrogenase (cytochrome)</fullName>
        <ecNumber evidence="15">1.1.2.3</ecNumber>
    </recommendedName>
</protein>
<dbReference type="GO" id="GO:0005758">
    <property type="term" value="C:mitochondrial intermembrane space"/>
    <property type="evidence" value="ECO:0007669"/>
    <property type="project" value="UniProtKB-SubCell"/>
</dbReference>
<sequence length="510" mass="56651">MNRDPPNKQAKKLTGTEISSHNSRDSCWVIIHGRCYDVTEFLPEHPGGPKIILKYAGKDATEEYEPIHPPDTLDKYLDKSKHLGEVDMETVEKEEKEEDPEEEDRQKRIDKMPILEQCYNLMDFEAVARGVMKKTAWAYYSSGADDEITMRENHSAFHKIWFRPRVLVDVENIDFSTTMLGTPVSIPFYVTATALGKLGNPEGEVILTRGAHKHNVIQMIPTLASCSFDEIIDAAEGGQCQWLQLYVNKNRDITKKIIEHAEARGCKGLFITVDAPQLGRREKDMRSKFSDTGSNVQSTGGDNVDRSQGAARAISSFIDPSLSWKDIPWFLSVTKMPIILKGVQCVEDVIRAADVGVHGVVLSNHGGRQLDTARSGIEILAEVMPVLRERGLDKKIEVYIDGGVRRATDIIKALCLGAKGVGIGRPFLYAMSAYGLPGVDRAMQLLKDEMEMNMRLIGAARVEDLHPGLVDARALVAGHSVSAPTDTLGWRVYDPLAGPREKIVREGSKL</sequence>
<comment type="subunit">
    <text evidence="4">Homotetramer.</text>
</comment>
<feature type="domain" description="Cytochrome b5 heme-binding" evidence="18">
    <location>
        <begin position="10"/>
        <end position="87"/>
    </location>
</feature>
<name>A0A6G1H294_9PEZI</name>
<dbReference type="SUPFAM" id="SSF51395">
    <property type="entry name" value="FMN-linked oxidoreductases"/>
    <property type="match status" value="1"/>
</dbReference>
<dbReference type="SMART" id="SM01117">
    <property type="entry name" value="Cyt-b5"/>
    <property type="match status" value="1"/>
</dbReference>
<organism evidence="20 21">
    <name type="scientific">Aulographum hederae CBS 113979</name>
    <dbReference type="NCBI Taxonomy" id="1176131"/>
    <lineage>
        <taxon>Eukaryota</taxon>
        <taxon>Fungi</taxon>
        <taxon>Dikarya</taxon>
        <taxon>Ascomycota</taxon>
        <taxon>Pezizomycotina</taxon>
        <taxon>Dothideomycetes</taxon>
        <taxon>Pleosporomycetidae</taxon>
        <taxon>Aulographales</taxon>
        <taxon>Aulographaceae</taxon>
    </lineage>
</organism>
<dbReference type="EC" id="1.1.2.3" evidence="15"/>
<keyword evidence="10" id="KW-0408">Iron</keyword>
<dbReference type="InterPro" id="IPR018506">
    <property type="entry name" value="Cyt_B5_heme-BS"/>
</dbReference>
<comment type="cofactor">
    <cofactor evidence="2">
        <name>heme b</name>
        <dbReference type="ChEBI" id="CHEBI:60344"/>
    </cofactor>
</comment>
<evidence type="ECO:0000256" key="10">
    <source>
        <dbReference type="ARBA" id="ARBA00023004"/>
    </source>
</evidence>
<evidence type="ECO:0000256" key="4">
    <source>
        <dbReference type="ARBA" id="ARBA00011881"/>
    </source>
</evidence>
<dbReference type="GO" id="GO:0020037">
    <property type="term" value="F:heme binding"/>
    <property type="evidence" value="ECO:0007669"/>
    <property type="project" value="InterPro"/>
</dbReference>
<dbReference type="GO" id="GO:0004460">
    <property type="term" value="F:L-lactate dehydrogenase (cytochrome) activity"/>
    <property type="evidence" value="ECO:0007669"/>
    <property type="project" value="UniProtKB-EC"/>
</dbReference>
<dbReference type="PRINTS" id="PR00363">
    <property type="entry name" value="CYTOCHROMEB5"/>
</dbReference>
<dbReference type="GO" id="GO:0046872">
    <property type="term" value="F:metal ion binding"/>
    <property type="evidence" value="ECO:0007669"/>
    <property type="project" value="UniProtKB-KW"/>
</dbReference>
<evidence type="ECO:0000256" key="13">
    <source>
        <dbReference type="ARBA" id="ARBA00061137"/>
    </source>
</evidence>
<evidence type="ECO:0000256" key="14">
    <source>
        <dbReference type="ARBA" id="ARBA00061589"/>
    </source>
</evidence>
<dbReference type="InterPro" id="IPR036400">
    <property type="entry name" value="Cyt_B5-like_heme/steroid_sf"/>
</dbReference>
<evidence type="ECO:0000256" key="3">
    <source>
        <dbReference type="ARBA" id="ARBA00004569"/>
    </source>
</evidence>
<proteinExistence type="inferred from homology"/>
<evidence type="ECO:0000256" key="7">
    <source>
        <dbReference type="ARBA" id="ARBA00022643"/>
    </source>
</evidence>
<dbReference type="PROSITE" id="PS00191">
    <property type="entry name" value="CYTOCHROME_B5_1"/>
    <property type="match status" value="1"/>
</dbReference>
<dbReference type="PROSITE" id="PS00557">
    <property type="entry name" value="FMN_HYDROXY_ACID_DH_1"/>
    <property type="match status" value="1"/>
</dbReference>
<accession>A0A6G1H294</accession>
<dbReference type="Pfam" id="PF01070">
    <property type="entry name" value="FMN_dh"/>
    <property type="match status" value="1"/>
</dbReference>
<comment type="subcellular location">
    <subcellularLocation>
        <location evidence="3">Mitochondrion intermembrane space</location>
    </subcellularLocation>
</comment>
<evidence type="ECO:0000256" key="1">
    <source>
        <dbReference type="ARBA" id="ARBA00001917"/>
    </source>
</evidence>
<keyword evidence="5" id="KW-0349">Heme</keyword>
<dbReference type="GO" id="GO:0006089">
    <property type="term" value="P:lactate metabolic process"/>
    <property type="evidence" value="ECO:0007669"/>
    <property type="project" value="TreeGrafter"/>
</dbReference>
<dbReference type="InterPro" id="IPR037396">
    <property type="entry name" value="FMN_HAD"/>
</dbReference>
<comment type="similarity">
    <text evidence="13">In the C-terminal section; belongs to the FMN-dependent alpha-hydroxy acid dehydrogenase family.</text>
</comment>
<evidence type="ECO:0000259" key="18">
    <source>
        <dbReference type="PROSITE" id="PS50255"/>
    </source>
</evidence>
<dbReference type="InterPro" id="IPR037458">
    <property type="entry name" value="L-MDH/L-LDH_FMN-bd"/>
</dbReference>
<keyword evidence="8" id="KW-0479">Metal-binding</keyword>
<dbReference type="InterPro" id="IPR008259">
    <property type="entry name" value="FMN_hydac_DH_AS"/>
</dbReference>
<evidence type="ECO:0000256" key="17">
    <source>
        <dbReference type="SAM" id="MobiDB-lite"/>
    </source>
</evidence>
<evidence type="ECO:0000259" key="19">
    <source>
        <dbReference type="PROSITE" id="PS51349"/>
    </source>
</evidence>
<dbReference type="InterPro" id="IPR000262">
    <property type="entry name" value="FMN-dep_DH"/>
</dbReference>